<evidence type="ECO:0000313" key="3">
    <source>
        <dbReference type="Proteomes" id="UP000191931"/>
    </source>
</evidence>
<dbReference type="AlphaFoldDB" id="A0A1W1HG90"/>
<feature type="region of interest" description="Disordered" evidence="1">
    <location>
        <begin position="1"/>
        <end position="32"/>
    </location>
</feature>
<sequence length="48" mass="5612">MSILSNNDVQDKNPEHPVNPGYPDSDKCRKCPKSQQDVDFEFRFNHAY</sequence>
<name>A0A1W1HG90_9BACT</name>
<keyword evidence="3" id="KW-1185">Reference proteome</keyword>
<dbReference type="RefSeq" id="WP_186441089.1">
    <property type="nucleotide sequence ID" value="NZ_LT828541.1"/>
</dbReference>
<dbReference type="EMBL" id="FWEV01000235">
    <property type="protein sequence ID" value="SLM31415.1"/>
    <property type="molecule type" value="Genomic_DNA"/>
</dbReference>
<gene>
    <name evidence="2" type="ORF">MTBBW1_310017</name>
</gene>
<organism evidence="2 3">
    <name type="scientific">Desulfamplus magnetovallimortis</name>
    <dbReference type="NCBI Taxonomy" id="1246637"/>
    <lineage>
        <taxon>Bacteria</taxon>
        <taxon>Pseudomonadati</taxon>
        <taxon>Thermodesulfobacteriota</taxon>
        <taxon>Desulfobacteria</taxon>
        <taxon>Desulfobacterales</taxon>
        <taxon>Desulfobacteraceae</taxon>
        <taxon>Desulfamplus</taxon>
    </lineage>
</organism>
<dbReference type="STRING" id="1246637.MTBBW1_310017"/>
<accession>A0A1W1HG90</accession>
<dbReference type="Proteomes" id="UP000191931">
    <property type="component" value="Unassembled WGS sequence"/>
</dbReference>
<protein>
    <submittedName>
        <fullName evidence="2">Uncharacterized protein</fullName>
    </submittedName>
</protein>
<evidence type="ECO:0000256" key="1">
    <source>
        <dbReference type="SAM" id="MobiDB-lite"/>
    </source>
</evidence>
<proteinExistence type="predicted"/>
<reference evidence="2 3" key="1">
    <citation type="submission" date="2017-03" db="EMBL/GenBank/DDBJ databases">
        <authorList>
            <person name="Afonso C.L."/>
            <person name="Miller P.J."/>
            <person name="Scott M.A."/>
            <person name="Spackman E."/>
            <person name="Goraichik I."/>
            <person name="Dimitrov K.M."/>
            <person name="Suarez D.L."/>
            <person name="Swayne D.E."/>
        </authorList>
    </citation>
    <scope>NUCLEOTIDE SEQUENCE [LARGE SCALE GENOMIC DNA]</scope>
    <source>
        <strain evidence="2">PRJEB14757</strain>
    </source>
</reference>
<evidence type="ECO:0000313" key="2">
    <source>
        <dbReference type="EMBL" id="SLM31415.1"/>
    </source>
</evidence>